<organism evidence="2 3">
    <name type="scientific">Bonamia ostreae</name>
    <dbReference type="NCBI Taxonomy" id="126728"/>
    <lineage>
        <taxon>Eukaryota</taxon>
        <taxon>Sar</taxon>
        <taxon>Rhizaria</taxon>
        <taxon>Endomyxa</taxon>
        <taxon>Ascetosporea</taxon>
        <taxon>Haplosporida</taxon>
        <taxon>Bonamia</taxon>
    </lineage>
</organism>
<keyword evidence="3" id="KW-1185">Reference proteome</keyword>
<evidence type="ECO:0000256" key="1">
    <source>
        <dbReference type="ARBA" id="ARBA00005655"/>
    </source>
</evidence>
<gene>
    <name evidence="2" type="primary">LUC7L3</name>
    <name evidence="2" type="ORF">MHBO_003535</name>
</gene>
<dbReference type="EMBL" id="JBDODL010002082">
    <property type="protein sequence ID" value="MES1922015.1"/>
    <property type="molecule type" value="Genomic_DNA"/>
</dbReference>
<comment type="caution">
    <text evidence="2">The sequence shown here is derived from an EMBL/GenBank/DDBJ whole genome shotgun (WGS) entry which is preliminary data.</text>
</comment>
<protein>
    <submittedName>
        <fullName evidence="2">Luc7-like protein 3</fullName>
    </submittedName>
</protein>
<name>A0ABV2AQR6_9EUKA</name>
<proteinExistence type="inferred from homology"/>
<dbReference type="InterPro" id="IPR004882">
    <property type="entry name" value="Luc7-rel"/>
</dbReference>
<evidence type="ECO:0000313" key="2">
    <source>
        <dbReference type="EMBL" id="MES1922015.1"/>
    </source>
</evidence>
<dbReference type="PANTHER" id="PTHR12375">
    <property type="entry name" value="RNA-BINDING PROTEIN LUC7-RELATED"/>
    <property type="match status" value="1"/>
</dbReference>
<reference evidence="2 3" key="1">
    <citation type="journal article" date="2024" name="BMC Biol.">
        <title>Comparative genomics of Ascetosporea gives new insight into the evolutionary basis for animal parasitism in Rhizaria.</title>
        <authorList>
            <person name="Hiltunen Thoren M."/>
            <person name="Onut-Brannstrom I."/>
            <person name="Alfjorden A."/>
            <person name="Peckova H."/>
            <person name="Swords F."/>
            <person name="Hooper C."/>
            <person name="Holzer A.S."/>
            <person name="Bass D."/>
            <person name="Burki F."/>
        </authorList>
    </citation>
    <scope>NUCLEOTIDE SEQUENCE [LARGE SCALE GENOMIC DNA]</scope>
    <source>
        <strain evidence="2">20-A016</strain>
    </source>
</reference>
<comment type="similarity">
    <text evidence="1">Belongs to the Luc7 family.</text>
</comment>
<accession>A0ABV2AQR6</accession>
<evidence type="ECO:0000313" key="3">
    <source>
        <dbReference type="Proteomes" id="UP001439008"/>
    </source>
</evidence>
<sequence>MEAQRALLDQLMGADRNLAPEDGKKMRHRWKKRGVCPYFICGFCPYELFVNTKAAIGNCHLAHDYTMQKAFSDEPIEAKKSYLKRFCKFLTSVMDELDERYFCFKRRKKSVV</sequence>
<dbReference type="Proteomes" id="UP001439008">
    <property type="component" value="Unassembled WGS sequence"/>
</dbReference>
<dbReference type="Pfam" id="PF03194">
    <property type="entry name" value="LUC7"/>
    <property type="match status" value="1"/>
</dbReference>